<evidence type="ECO:0000313" key="1">
    <source>
        <dbReference type="EMBL" id="KIZ06816.1"/>
    </source>
</evidence>
<dbReference type="KEGG" id="mng:MNEG_1133"/>
<gene>
    <name evidence="1" type="ORF">MNEG_1133</name>
</gene>
<proteinExistence type="predicted"/>
<dbReference type="Proteomes" id="UP000054498">
    <property type="component" value="Unassembled WGS sequence"/>
</dbReference>
<evidence type="ECO:0000313" key="2">
    <source>
        <dbReference type="Proteomes" id="UP000054498"/>
    </source>
</evidence>
<sequence length="190" mass="20889">MEPSAVIFFVMASLNFARWCIHQRSQSGFLQQHRARLVCEIKALRRQAERLSGPGSHPKRAKVHRLATAKEHELSLLQQHGTCDEGSGGAHARASALIGAARVALIALAVVVLWGRPLLRVHPLLTQPFGKLLLFPHRSSPLLEAGSVTVLPWVALCDRASLLVARALFPEPALEPRIKALQTVFEGRED</sequence>
<dbReference type="OrthoDB" id="512018at2759"/>
<dbReference type="STRING" id="145388.A0A0D2NR65"/>
<accession>A0A0D2NR65</accession>
<dbReference type="GeneID" id="25728581"/>
<reference evidence="1 2" key="1">
    <citation type="journal article" date="2013" name="BMC Genomics">
        <title>Reconstruction of the lipid metabolism for the microalga Monoraphidium neglectum from its genome sequence reveals characteristics suitable for biofuel production.</title>
        <authorList>
            <person name="Bogen C."/>
            <person name="Al-Dilaimi A."/>
            <person name="Albersmeier A."/>
            <person name="Wichmann J."/>
            <person name="Grundmann M."/>
            <person name="Rupp O."/>
            <person name="Lauersen K.J."/>
            <person name="Blifernez-Klassen O."/>
            <person name="Kalinowski J."/>
            <person name="Goesmann A."/>
            <person name="Mussgnug J.H."/>
            <person name="Kruse O."/>
        </authorList>
    </citation>
    <scope>NUCLEOTIDE SEQUENCE [LARGE SCALE GENOMIC DNA]</scope>
    <source>
        <strain evidence="1 2">SAG 48.87</strain>
    </source>
</reference>
<name>A0A0D2NR65_9CHLO</name>
<dbReference type="RefSeq" id="XP_013905835.1">
    <property type="nucleotide sequence ID" value="XM_014050381.1"/>
</dbReference>
<keyword evidence="2" id="KW-1185">Reference proteome</keyword>
<dbReference type="AlphaFoldDB" id="A0A0D2NR65"/>
<protein>
    <submittedName>
        <fullName evidence="1">Uncharacterized protein</fullName>
    </submittedName>
</protein>
<dbReference type="EMBL" id="KK100327">
    <property type="protein sequence ID" value="KIZ06816.1"/>
    <property type="molecule type" value="Genomic_DNA"/>
</dbReference>
<organism evidence="1 2">
    <name type="scientific">Monoraphidium neglectum</name>
    <dbReference type="NCBI Taxonomy" id="145388"/>
    <lineage>
        <taxon>Eukaryota</taxon>
        <taxon>Viridiplantae</taxon>
        <taxon>Chlorophyta</taxon>
        <taxon>core chlorophytes</taxon>
        <taxon>Chlorophyceae</taxon>
        <taxon>CS clade</taxon>
        <taxon>Sphaeropleales</taxon>
        <taxon>Selenastraceae</taxon>
        <taxon>Monoraphidium</taxon>
    </lineage>
</organism>